<evidence type="ECO:0000256" key="8">
    <source>
        <dbReference type="ARBA" id="ARBA00023136"/>
    </source>
</evidence>
<dbReference type="FunFam" id="3.40.50.300:FF:000163">
    <property type="entry name" value="Multidrug resistance-associated protein member 4"/>
    <property type="match status" value="1"/>
</dbReference>
<evidence type="ECO:0000256" key="3">
    <source>
        <dbReference type="ARBA" id="ARBA00022448"/>
    </source>
</evidence>
<dbReference type="PROSITE" id="PS50893">
    <property type="entry name" value="ABC_TRANSPORTER_2"/>
    <property type="match status" value="2"/>
</dbReference>
<dbReference type="GO" id="GO:0016887">
    <property type="term" value="F:ATP hydrolysis activity"/>
    <property type="evidence" value="ECO:0007669"/>
    <property type="project" value="InterPro"/>
</dbReference>
<feature type="transmembrane region" description="Helical" evidence="9">
    <location>
        <begin position="415"/>
        <end position="433"/>
    </location>
</feature>
<comment type="similarity">
    <text evidence="2">Belongs to the ABC transporter superfamily. ABCC family. Conjugate transporter (TC 3.A.1.208) subfamily.</text>
</comment>
<feature type="domain" description="ABC transporter" evidence="10">
    <location>
        <begin position="594"/>
        <end position="825"/>
    </location>
</feature>
<evidence type="ECO:0000256" key="6">
    <source>
        <dbReference type="ARBA" id="ARBA00022840"/>
    </source>
</evidence>
<dbReference type="Gene3D" id="1.20.1560.10">
    <property type="entry name" value="ABC transporter type 1, transmembrane domain"/>
    <property type="match status" value="1"/>
</dbReference>
<dbReference type="Pfam" id="PF00664">
    <property type="entry name" value="ABC_membrane"/>
    <property type="match status" value="1"/>
</dbReference>
<keyword evidence="3" id="KW-0813">Transport</keyword>
<evidence type="ECO:0000256" key="1">
    <source>
        <dbReference type="ARBA" id="ARBA00004141"/>
    </source>
</evidence>
<evidence type="ECO:0000256" key="5">
    <source>
        <dbReference type="ARBA" id="ARBA00022741"/>
    </source>
</evidence>
<feature type="transmembrane region" description="Helical" evidence="9">
    <location>
        <begin position="388"/>
        <end position="409"/>
    </location>
</feature>
<dbReference type="InterPro" id="IPR027417">
    <property type="entry name" value="P-loop_NTPase"/>
</dbReference>
<name>A0A2G8JIF0_STIJA</name>
<dbReference type="CDD" id="cd03244">
    <property type="entry name" value="ABCC_MRP_domain2"/>
    <property type="match status" value="1"/>
</dbReference>
<dbReference type="STRING" id="307972.A0A2G8JIF0"/>
<dbReference type="Pfam" id="PF00005">
    <property type="entry name" value="ABC_tran"/>
    <property type="match status" value="2"/>
</dbReference>
<feature type="domain" description="ABC transmembrane type-1" evidence="11">
    <location>
        <begin position="260"/>
        <end position="539"/>
    </location>
</feature>
<dbReference type="InterPro" id="IPR011527">
    <property type="entry name" value="ABC1_TM_dom"/>
</dbReference>
<keyword evidence="8 9" id="KW-0472">Membrane</keyword>
<dbReference type="SUPFAM" id="SSF90123">
    <property type="entry name" value="ABC transporter transmembrane region"/>
    <property type="match status" value="1"/>
</dbReference>
<sequence>MQTEVLKFASLKDDILEDANNEVSADAVVLRNVNYSVDQDTSILKNISFNIPKGSLTAVIGPVGSGKDLAGFPDSDLTMIGERGITLSGGQKARVSLARALYSEADVFLLDDPLSAVDVAVSKDIFNRYNASWDTFLNKTCVLVTHQLQYLTQSDHVIVLNKGQVEAMGTLSELEEEKVDFTKFVKAETEKEVKQDKEQERETKEKLKANKKPGVKTELAMSEESRYKLFFKEETKRVGAVGLKLYFNYFKAGTNWLGFLLLIFFLLSAQAVHFIADLWLAWWADKEELETAYNVTGQPSNITYITANLDTNESAAIYAGIVAILLLLNFVRAFYCFSVMLNSSKKLHQKMFAALIRAPILFFDTTPTGKIQNRFTKDVGIMDDNLPLTFYVVIQLMLLVFTTVLANAIFNPYSLILVVPIGFVFMLLWRYALITTRPIKRLDGTTRSPIFSHITTTMEGVQTVRLHRRQTEFIQRFKDLQDRHTEVWFLYLVTQRWFLTRVNILLFLFGASITYAAVITKNRLDAGLVGLLLSSTINMVSIFKLCISQMALTEYLMTSTERVMEYAKLKPEDDPASTTKPPPKGWPYKGSLSMRDVSLSYTPSSPPVLKNISFKIEPREKIGIVGRTGAGKSSLIASIFRLVEPQGVITIDGIPTSTISLPHLRTNLSIIPQDPVLFTGSLRMNLDPFQRCPDDRLWQALSDVQLSNTVKHNPQKLEMNVGVGGSNFSLGQRQLICLARALLRENLILILDEATASVDPQMDALIQHTLHSKFDHCVVITVAHRLNTIMDSNKVMVLDGGQVVEFDHPYNLLQNSAGAFSNFVSQLGPTEMKRLRQVAYDRYQKVQDVQTTITDEKQLEQNQLENDLVVKDDELEEVWNK</sequence>
<feature type="transmembrane region" description="Helical" evidence="9">
    <location>
        <begin position="316"/>
        <end position="341"/>
    </location>
</feature>
<evidence type="ECO:0000256" key="2">
    <source>
        <dbReference type="ARBA" id="ARBA00009726"/>
    </source>
</evidence>
<evidence type="ECO:0000259" key="10">
    <source>
        <dbReference type="PROSITE" id="PS50893"/>
    </source>
</evidence>
<keyword evidence="7 9" id="KW-1133">Transmembrane helix</keyword>
<dbReference type="OrthoDB" id="6500128at2759"/>
<dbReference type="InterPro" id="IPR036640">
    <property type="entry name" value="ABC1_TM_sf"/>
</dbReference>
<dbReference type="GO" id="GO:0005524">
    <property type="term" value="F:ATP binding"/>
    <property type="evidence" value="ECO:0007669"/>
    <property type="project" value="UniProtKB-KW"/>
</dbReference>
<reference evidence="12 13" key="1">
    <citation type="journal article" date="2017" name="PLoS Biol.">
        <title>The sea cucumber genome provides insights into morphological evolution and visceral regeneration.</title>
        <authorList>
            <person name="Zhang X."/>
            <person name="Sun L."/>
            <person name="Yuan J."/>
            <person name="Sun Y."/>
            <person name="Gao Y."/>
            <person name="Zhang L."/>
            <person name="Li S."/>
            <person name="Dai H."/>
            <person name="Hamel J.F."/>
            <person name="Liu C."/>
            <person name="Yu Y."/>
            <person name="Liu S."/>
            <person name="Lin W."/>
            <person name="Guo K."/>
            <person name="Jin S."/>
            <person name="Xu P."/>
            <person name="Storey K.B."/>
            <person name="Huan P."/>
            <person name="Zhang T."/>
            <person name="Zhou Y."/>
            <person name="Zhang J."/>
            <person name="Lin C."/>
            <person name="Li X."/>
            <person name="Xing L."/>
            <person name="Huo D."/>
            <person name="Sun M."/>
            <person name="Wang L."/>
            <person name="Mercier A."/>
            <person name="Li F."/>
            <person name="Yang H."/>
            <person name="Xiang J."/>
        </authorList>
    </citation>
    <scope>NUCLEOTIDE SEQUENCE [LARGE SCALE GENOMIC DNA]</scope>
    <source>
        <strain evidence="12">Shaxun</strain>
        <tissue evidence="12">Muscle</tissue>
    </source>
</reference>
<evidence type="ECO:0000256" key="4">
    <source>
        <dbReference type="ARBA" id="ARBA00022692"/>
    </source>
</evidence>
<dbReference type="InterPro" id="IPR017871">
    <property type="entry name" value="ABC_transporter-like_CS"/>
</dbReference>
<keyword evidence="13" id="KW-1185">Reference proteome</keyword>
<dbReference type="GO" id="GO:0140359">
    <property type="term" value="F:ABC-type transporter activity"/>
    <property type="evidence" value="ECO:0007669"/>
    <property type="project" value="InterPro"/>
</dbReference>
<dbReference type="EMBL" id="MRZV01001886">
    <property type="protein sequence ID" value="PIK35499.1"/>
    <property type="molecule type" value="Genomic_DNA"/>
</dbReference>
<proteinExistence type="inferred from homology"/>
<dbReference type="GO" id="GO:0016020">
    <property type="term" value="C:membrane"/>
    <property type="evidence" value="ECO:0007669"/>
    <property type="project" value="UniProtKB-SubCell"/>
</dbReference>
<dbReference type="Proteomes" id="UP000230750">
    <property type="component" value="Unassembled WGS sequence"/>
</dbReference>
<dbReference type="InterPro" id="IPR003439">
    <property type="entry name" value="ABC_transporter-like_ATP-bd"/>
</dbReference>
<dbReference type="PROSITE" id="PS00211">
    <property type="entry name" value="ABC_TRANSPORTER_1"/>
    <property type="match status" value="2"/>
</dbReference>
<dbReference type="InterPro" id="IPR003593">
    <property type="entry name" value="AAA+_ATPase"/>
</dbReference>
<keyword evidence="6" id="KW-0067">ATP-binding</keyword>
<evidence type="ECO:0000313" key="13">
    <source>
        <dbReference type="Proteomes" id="UP000230750"/>
    </source>
</evidence>
<dbReference type="InterPro" id="IPR050173">
    <property type="entry name" value="ABC_transporter_C-like"/>
</dbReference>
<organism evidence="12 13">
    <name type="scientific">Stichopus japonicus</name>
    <name type="common">Sea cucumber</name>
    <dbReference type="NCBI Taxonomy" id="307972"/>
    <lineage>
        <taxon>Eukaryota</taxon>
        <taxon>Metazoa</taxon>
        <taxon>Echinodermata</taxon>
        <taxon>Eleutherozoa</taxon>
        <taxon>Echinozoa</taxon>
        <taxon>Holothuroidea</taxon>
        <taxon>Aspidochirotacea</taxon>
        <taxon>Aspidochirotida</taxon>
        <taxon>Stichopodidae</taxon>
        <taxon>Apostichopus</taxon>
    </lineage>
</organism>
<evidence type="ECO:0000259" key="11">
    <source>
        <dbReference type="PROSITE" id="PS50929"/>
    </source>
</evidence>
<dbReference type="Gene3D" id="3.40.50.300">
    <property type="entry name" value="P-loop containing nucleotide triphosphate hydrolases"/>
    <property type="match status" value="3"/>
</dbReference>
<protein>
    <submittedName>
        <fullName evidence="12">Putative multidrug resistance-associated protein 4-like</fullName>
    </submittedName>
</protein>
<dbReference type="PANTHER" id="PTHR24223:SF456">
    <property type="entry name" value="MULTIDRUG RESISTANCE-ASSOCIATED PROTEIN LETHAL(2)03659"/>
    <property type="match status" value="1"/>
</dbReference>
<dbReference type="PANTHER" id="PTHR24223">
    <property type="entry name" value="ATP-BINDING CASSETTE SUB-FAMILY C"/>
    <property type="match status" value="1"/>
</dbReference>
<evidence type="ECO:0000313" key="12">
    <source>
        <dbReference type="EMBL" id="PIK35499.1"/>
    </source>
</evidence>
<feature type="transmembrane region" description="Helical" evidence="9">
    <location>
        <begin position="498"/>
        <end position="520"/>
    </location>
</feature>
<dbReference type="FunFam" id="1.20.1560.10:FF:000014">
    <property type="entry name" value="Multidrug resistance-associated protein member 4"/>
    <property type="match status" value="1"/>
</dbReference>
<feature type="transmembrane region" description="Helical" evidence="9">
    <location>
        <begin position="256"/>
        <end position="276"/>
    </location>
</feature>
<gene>
    <name evidence="12" type="ORF">BSL78_27675</name>
</gene>
<dbReference type="PROSITE" id="PS50929">
    <property type="entry name" value="ABC_TM1F"/>
    <property type="match status" value="1"/>
</dbReference>
<comment type="caution">
    <text evidence="12">The sequence shown here is derived from an EMBL/GenBank/DDBJ whole genome shotgun (WGS) entry which is preliminary data.</text>
</comment>
<accession>A0A2G8JIF0</accession>
<comment type="subcellular location">
    <subcellularLocation>
        <location evidence="1">Membrane</location>
        <topology evidence="1">Multi-pass membrane protein</topology>
    </subcellularLocation>
</comment>
<dbReference type="AlphaFoldDB" id="A0A2G8JIF0"/>
<dbReference type="SUPFAM" id="SSF52540">
    <property type="entry name" value="P-loop containing nucleoside triphosphate hydrolases"/>
    <property type="match status" value="2"/>
</dbReference>
<evidence type="ECO:0000256" key="7">
    <source>
        <dbReference type="ARBA" id="ARBA00022989"/>
    </source>
</evidence>
<dbReference type="SMART" id="SM00382">
    <property type="entry name" value="AAA"/>
    <property type="match status" value="2"/>
</dbReference>
<keyword evidence="4 9" id="KW-0812">Transmembrane</keyword>
<evidence type="ECO:0000256" key="9">
    <source>
        <dbReference type="SAM" id="Phobius"/>
    </source>
</evidence>
<feature type="domain" description="ABC transporter" evidence="10">
    <location>
        <begin position="28"/>
        <end position="187"/>
    </location>
</feature>
<keyword evidence="5" id="KW-0547">Nucleotide-binding</keyword>